<evidence type="ECO:0000313" key="2">
    <source>
        <dbReference type="EMBL" id="MCQ8277308.1"/>
    </source>
</evidence>
<keyword evidence="3" id="KW-1185">Reference proteome</keyword>
<dbReference type="EMBL" id="JAMSKV010000001">
    <property type="protein sequence ID" value="MCQ8277308.1"/>
    <property type="molecule type" value="Genomic_DNA"/>
</dbReference>
<organism evidence="2 3">
    <name type="scientific">Endosaccharibacter trunci</name>
    <dbReference type="NCBI Taxonomy" id="2812733"/>
    <lineage>
        <taxon>Bacteria</taxon>
        <taxon>Pseudomonadati</taxon>
        <taxon>Pseudomonadota</taxon>
        <taxon>Alphaproteobacteria</taxon>
        <taxon>Acetobacterales</taxon>
        <taxon>Acetobacteraceae</taxon>
        <taxon>Endosaccharibacter</taxon>
    </lineage>
</organism>
<accession>A0ABT1W660</accession>
<keyword evidence="1" id="KW-0472">Membrane</keyword>
<proteinExistence type="predicted"/>
<dbReference type="PANTHER" id="PTHR15887:SF1">
    <property type="entry name" value="TRANSMEMBRANE PROTEIN 69"/>
    <property type="match status" value="1"/>
</dbReference>
<dbReference type="PANTHER" id="PTHR15887">
    <property type="entry name" value="TRANSMEMBRANE PROTEIN 69"/>
    <property type="match status" value="1"/>
</dbReference>
<dbReference type="RefSeq" id="WP_422862739.1">
    <property type="nucleotide sequence ID" value="NZ_JAMSKV010000001.1"/>
</dbReference>
<feature type="transmembrane region" description="Helical" evidence="1">
    <location>
        <begin position="80"/>
        <end position="98"/>
    </location>
</feature>
<dbReference type="Proteomes" id="UP001524587">
    <property type="component" value="Unassembled WGS sequence"/>
</dbReference>
<dbReference type="InterPro" id="IPR021836">
    <property type="entry name" value="DUF3429"/>
</dbReference>
<protein>
    <submittedName>
        <fullName evidence="2">DUF3429 domain-containing protein</fullName>
    </submittedName>
</protein>
<keyword evidence="1" id="KW-0812">Transmembrane</keyword>
<feature type="transmembrane region" description="Helical" evidence="1">
    <location>
        <begin position="136"/>
        <end position="156"/>
    </location>
</feature>
<reference evidence="2 3" key="1">
    <citation type="submission" date="2022-06" db="EMBL/GenBank/DDBJ databases">
        <title>Endosaccharibacter gen. nov., sp. nov., endophytic bacteria isolated from sugarcane.</title>
        <authorList>
            <person name="Pitiwittayakul N."/>
            <person name="Yukphan P."/>
            <person name="Charoenyingcharoen P."/>
            <person name="Tanasupawat S."/>
        </authorList>
    </citation>
    <scope>NUCLEOTIDE SEQUENCE [LARGE SCALE GENOMIC DNA]</scope>
    <source>
        <strain evidence="2 3">KSS8</strain>
    </source>
</reference>
<gene>
    <name evidence="2" type="ORF">NFI95_02440</name>
</gene>
<dbReference type="Pfam" id="PF11911">
    <property type="entry name" value="DUF3429"/>
    <property type="match status" value="1"/>
</dbReference>
<keyword evidence="1" id="KW-1133">Transmembrane helix</keyword>
<comment type="caution">
    <text evidence="2">The sequence shown here is derived from an EMBL/GenBank/DDBJ whole genome shotgun (WGS) entry which is preliminary data.</text>
</comment>
<sequence length="157" mass="16452">MRTLPLLAILLGLAGLIPFVAGTAAILFYPADMPVPRLVGGVVGYGAVILSFLGAVHWGLALADDPVVSPHRGRITAARLALGVLPSLAGWAALLLLLTERPRLALVLLLLGFAVVTAVETRAGRAGHMPRGYLPLRWLLSAVVILCLGAILLARLF</sequence>
<feature type="transmembrane region" description="Helical" evidence="1">
    <location>
        <begin position="38"/>
        <end position="60"/>
    </location>
</feature>
<evidence type="ECO:0000313" key="3">
    <source>
        <dbReference type="Proteomes" id="UP001524587"/>
    </source>
</evidence>
<evidence type="ECO:0000256" key="1">
    <source>
        <dbReference type="SAM" id="Phobius"/>
    </source>
</evidence>
<feature type="transmembrane region" description="Helical" evidence="1">
    <location>
        <begin position="104"/>
        <end position="124"/>
    </location>
</feature>
<name>A0ABT1W660_9PROT</name>